<evidence type="ECO:0000256" key="5">
    <source>
        <dbReference type="SAM" id="Phobius"/>
    </source>
</evidence>
<sequence length="1404" mass="148601">MERRDGIIEEIEDEVLSRPFWTYAMRGFLWLVAIVVGLALLVTAALTVLDTDRGRAWLVARAIGLSPESGLRIGVESIDGSLYGAAVVHGLTLSDPEGRFLEAPRVELDWRPQAVFSRRLHIVKLVVPEARLLKVPKLIPSAEEKPILPNYDIYVGRFQIGDLTLEEPVLGKRHHISADGGADIASGRLLAALRANSRTGGDALVARIDARPDDKVFDIEGKLLAPAGGVVGGILGLDQPLVATIEGDGSWEAWRGSAVGTLGDSPLMDLALSADDGRFALSGTASPGLAIGGIVRKFGSPSIEIDAAATIAKRVIEGRASIISPSVGLEIDGAVDLAESRFRTVSVGASVREPKALIATMTADDMRLAMTLDGAFSRPLVDYRLSANWIAIGTTRLDRVEVIGKGELPRDGLAVPVDARAQRITGLGELIEDLAVNPRLTGVIGLDGAYIAGKGLKVSSDRVTATADLRIETLTGRYSVNADGVLPRYVVPGLGMADIKARLLFEPDARARNGLRISGKADAAMTRLDNGLLSFIFQGNPRATADIVRAPDGVVTFTNAVLTSPDMRVTGRGTYTMDQRIRFDGNAVSQRYGPMDVELGGLVTRPEARIRVESYAAGLELRDIRATFTPQGENYVFTALADTLAGPARARGRILTGTPQTVYDIEAAEIAGVTAAGPLRAVEGAPAVSGVLEVRGPGISGKVRLSPEDGVQRIDANLGARAARLDFAGGTTIRRGWVDGNIVLREAGAEISGRFDIEGLKQSALLLKTLKGTLEMQAGEGTAALIATGERGAPFTFDLAASFDPERIIVTSQGTIARQKFALAAPARLDRTEEGWHLAPVVLNLPSGTARISGTFGESIALTTDLNAAGLGLLQLALPGMDFSGTASGRIDMIFPSGGLPRGTAKLRVTDFTRATEAFSKPVDLAVVAQLEANKAVMRAAFLDDGQRLGILQGRLHSIPGSTEDPWVQRLMKAPITGQLRWRGPAEMLWPLTGVGALSVRGNIAVALEISGELGDPSLTGIVRSRTSRLESVITGTVVDNIRLNGRFTGSRLELTEFSGTAGSGTIAGSGGIDLSFARGFPIEIAMVLKSALILNRDDLRATASGPLRISNSPEGAIISGDVKIDRARFNIGQTAQTEVPVLRVREKNTELLRAEPLITEGAPEPTVWQLDVKASGNNEIMVRGMGLDSEWSADLDIKGSATAPRIGGTAELVRGDYEFAGKTFRLTRGEIRFTGTYPPDPVIDIAAEARVEGLTATITIRGTGQRPEIAFSSVPALPQDEVLSRVLFGTSIANLSAPEALQLAGAVASLQGGGGGINPINAIRRAVGLDRLRIMEANQLTGQKTAVAAGEYLTDRVYVEVATDAQGYTATQLEIELTRALSILSSVATLGGTSVNLRWSKDY</sequence>
<dbReference type="RefSeq" id="WP_184071304.1">
    <property type="nucleotide sequence ID" value="NZ_JACHNZ010000048.1"/>
</dbReference>
<dbReference type="EMBL" id="JACHNZ010000048">
    <property type="protein sequence ID" value="MBB4633574.1"/>
    <property type="molecule type" value="Genomic_DNA"/>
</dbReference>
<keyword evidence="2 5" id="KW-0812">Transmembrane</keyword>
<feature type="domain" description="Translocation and assembly module TamB C-terminal" evidence="6">
    <location>
        <begin position="1061"/>
        <end position="1404"/>
    </location>
</feature>
<dbReference type="Pfam" id="PF04357">
    <property type="entry name" value="TamB"/>
    <property type="match status" value="1"/>
</dbReference>
<dbReference type="GO" id="GO:0097347">
    <property type="term" value="C:TAM protein secretion complex"/>
    <property type="evidence" value="ECO:0007669"/>
    <property type="project" value="TreeGrafter"/>
</dbReference>
<name>A0A7W7F8C5_9SPHN</name>
<protein>
    <submittedName>
        <fullName evidence="7">Translocation and assembly module TamB</fullName>
    </submittedName>
</protein>
<organism evidence="7 8">
    <name type="scientific">Sphingosinicella soli</name>
    <dbReference type="NCBI Taxonomy" id="333708"/>
    <lineage>
        <taxon>Bacteria</taxon>
        <taxon>Pseudomonadati</taxon>
        <taxon>Pseudomonadota</taxon>
        <taxon>Alphaproteobacteria</taxon>
        <taxon>Sphingomonadales</taxon>
        <taxon>Sphingosinicellaceae</taxon>
        <taxon>Sphingosinicella</taxon>
    </lineage>
</organism>
<evidence type="ECO:0000256" key="1">
    <source>
        <dbReference type="ARBA" id="ARBA00004167"/>
    </source>
</evidence>
<dbReference type="Proteomes" id="UP000566324">
    <property type="component" value="Unassembled WGS sequence"/>
</dbReference>
<dbReference type="GO" id="GO:0009306">
    <property type="term" value="P:protein secretion"/>
    <property type="evidence" value="ECO:0007669"/>
    <property type="project" value="InterPro"/>
</dbReference>
<evidence type="ECO:0000313" key="8">
    <source>
        <dbReference type="Proteomes" id="UP000566324"/>
    </source>
</evidence>
<dbReference type="GO" id="GO:0005886">
    <property type="term" value="C:plasma membrane"/>
    <property type="evidence" value="ECO:0007669"/>
    <property type="project" value="InterPro"/>
</dbReference>
<reference evidence="7 8" key="1">
    <citation type="submission" date="2020-08" db="EMBL/GenBank/DDBJ databases">
        <title>Genomic Encyclopedia of Type Strains, Phase IV (KMG-IV): sequencing the most valuable type-strain genomes for metagenomic binning, comparative biology and taxonomic classification.</title>
        <authorList>
            <person name="Goeker M."/>
        </authorList>
    </citation>
    <scope>NUCLEOTIDE SEQUENCE [LARGE SCALE GENOMIC DNA]</scope>
    <source>
        <strain evidence="7 8">DSM 17328</strain>
    </source>
</reference>
<proteinExistence type="predicted"/>
<evidence type="ECO:0000259" key="6">
    <source>
        <dbReference type="Pfam" id="PF04357"/>
    </source>
</evidence>
<evidence type="ECO:0000256" key="2">
    <source>
        <dbReference type="ARBA" id="ARBA00022692"/>
    </source>
</evidence>
<comment type="caution">
    <text evidence="7">The sequence shown here is derived from an EMBL/GenBank/DDBJ whole genome shotgun (WGS) entry which is preliminary data.</text>
</comment>
<evidence type="ECO:0000256" key="3">
    <source>
        <dbReference type="ARBA" id="ARBA00022989"/>
    </source>
</evidence>
<evidence type="ECO:0000313" key="7">
    <source>
        <dbReference type="EMBL" id="MBB4633574.1"/>
    </source>
</evidence>
<comment type="subcellular location">
    <subcellularLocation>
        <location evidence="1">Membrane</location>
        <topology evidence="1">Single-pass membrane protein</topology>
    </subcellularLocation>
</comment>
<dbReference type="PANTHER" id="PTHR36985:SF1">
    <property type="entry name" value="TRANSLOCATION AND ASSEMBLY MODULE SUBUNIT TAMB"/>
    <property type="match status" value="1"/>
</dbReference>
<dbReference type="PANTHER" id="PTHR36985">
    <property type="entry name" value="TRANSLOCATION AND ASSEMBLY MODULE SUBUNIT TAMB"/>
    <property type="match status" value="1"/>
</dbReference>
<keyword evidence="8" id="KW-1185">Reference proteome</keyword>
<gene>
    <name evidence="7" type="ORF">GGQ98_003219</name>
</gene>
<feature type="transmembrane region" description="Helical" evidence="5">
    <location>
        <begin position="28"/>
        <end position="49"/>
    </location>
</feature>
<keyword evidence="4 5" id="KW-0472">Membrane</keyword>
<evidence type="ECO:0000256" key="4">
    <source>
        <dbReference type="ARBA" id="ARBA00023136"/>
    </source>
</evidence>
<accession>A0A7W7F8C5</accession>
<keyword evidence="3 5" id="KW-1133">Transmembrane helix</keyword>
<dbReference type="InterPro" id="IPR007452">
    <property type="entry name" value="TamB_C"/>
</dbReference>